<dbReference type="PANTHER" id="PTHR43162">
    <property type="match status" value="1"/>
</dbReference>
<dbReference type="SUPFAM" id="SSF51735">
    <property type="entry name" value="NAD(P)-binding Rossmann-fold domains"/>
    <property type="match status" value="1"/>
</dbReference>
<evidence type="ECO:0000313" key="3">
    <source>
        <dbReference type="Proteomes" id="UP000681340"/>
    </source>
</evidence>
<name>A0A919VWT1_9ACTN</name>
<accession>A0A919VWT1</accession>
<feature type="domain" description="NmrA-like" evidence="1">
    <location>
        <begin position="2"/>
        <end position="231"/>
    </location>
</feature>
<dbReference type="PANTHER" id="PTHR43162:SF1">
    <property type="entry name" value="PRESTALK A DIFFERENTIATION PROTEIN A"/>
    <property type="match status" value="1"/>
</dbReference>
<reference evidence="2" key="1">
    <citation type="submission" date="2021-03" db="EMBL/GenBank/DDBJ databases">
        <title>Whole genome shotgun sequence of Actinoplanes auranticolor NBRC 12245.</title>
        <authorList>
            <person name="Komaki H."/>
            <person name="Tamura T."/>
        </authorList>
    </citation>
    <scope>NUCLEOTIDE SEQUENCE</scope>
    <source>
        <strain evidence="2">NBRC 12245</strain>
    </source>
</reference>
<dbReference type="InterPro" id="IPR008030">
    <property type="entry name" value="NmrA-like"/>
</dbReference>
<dbReference type="InterPro" id="IPR036291">
    <property type="entry name" value="NAD(P)-bd_dom_sf"/>
</dbReference>
<keyword evidence="3" id="KW-1185">Reference proteome</keyword>
<proteinExistence type="predicted"/>
<evidence type="ECO:0000259" key="1">
    <source>
        <dbReference type="Pfam" id="PF05368"/>
    </source>
</evidence>
<organism evidence="2 3">
    <name type="scientific">Actinoplanes auranticolor</name>
    <dbReference type="NCBI Taxonomy" id="47988"/>
    <lineage>
        <taxon>Bacteria</taxon>
        <taxon>Bacillati</taxon>
        <taxon>Actinomycetota</taxon>
        <taxon>Actinomycetes</taxon>
        <taxon>Micromonosporales</taxon>
        <taxon>Micromonosporaceae</taxon>
        <taxon>Actinoplanes</taxon>
    </lineage>
</organism>
<evidence type="ECO:0000313" key="2">
    <source>
        <dbReference type="EMBL" id="GIM79856.1"/>
    </source>
</evidence>
<sequence>MTIAVTAATGHVGSRAVQVLIQAGVRPTVLIRDPAKLPAAVRDLVDVAPGDLRDAAYVTEATRGVDALLWIVPESFTAEDPVTEMAGIAANGAAAITANGIGRTVLISSVGAERRHGAGMIDGLARAEELLTGAGPVCTLRCGYYFTNLLGSLEEMRAGTLTTTRPADAPMPWVDPRDVGEVAAARLLTGQWSSSFVQAVHGPADLSWHEVAGIVGAALGREVAVQVITDDELRGALGGAGLTPGVIEGIVGMTAGLRDDFTPEQPRSFVSTTPTTLAAWAAEHLRRP</sequence>
<dbReference type="Gene3D" id="3.40.50.720">
    <property type="entry name" value="NAD(P)-binding Rossmann-like Domain"/>
    <property type="match status" value="1"/>
</dbReference>
<dbReference type="Proteomes" id="UP000681340">
    <property type="component" value="Unassembled WGS sequence"/>
</dbReference>
<gene>
    <name evidence="2" type="ORF">Aau02nite_87820</name>
</gene>
<dbReference type="InterPro" id="IPR051604">
    <property type="entry name" value="Ergot_Alk_Oxidoreductase"/>
</dbReference>
<dbReference type="Gene3D" id="3.90.25.10">
    <property type="entry name" value="UDP-galactose 4-epimerase, domain 1"/>
    <property type="match status" value="1"/>
</dbReference>
<dbReference type="AlphaFoldDB" id="A0A919VWT1"/>
<protein>
    <submittedName>
        <fullName evidence="2">NmrA family transcriptional regulator</fullName>
    </submittedName>
</protein>
<dbReference type="RefSeq" id="WP_212994561.1">
    <property type="nucleotide sequence ID" value="NZ_BAABEA010000003.1"/>
</dbReference>
<dbReference type="Pfam" id="PF05368">
    <property type="entry name" value="NmrA"/>
    <property type="match status" value="1"/>
</dbReference>
<dbReference type="EMBL" id="BOQL01000085">
    <property type="protein sequence ID" value="GIM79856.1"/>
    <property type="molecule type" value="Genomic_DNA"/>
</dbReference>
<comment type="caution">
    <text evidence="2">The sequence shown here is derived from an EMBL/GenBank/DDBJ whole genome shotgun (WGS) entry which is preliminary data.</text>
</comment>